<feature type="transmembrane region" description="Helical" evidence="1">
    <location>
        <begin position="110"/>
        <end position="143"/>
    </location>
</feature>
<feature type="transmembrane region" description="Helical" evidence="1">
    <location>
        <begin position="163"/>
        <end position="194"/>
    </location>
</feature>
<organism evidence="2 3">
    <name type="scientific">Microterricola viridarii</name>
    <dbReference type="NCBI Taxonomy" id="412690"/>
    <lineage>
        <taxon>Bacteria</taxon>
        <taxon>Bacillati</taxon>
        <taxon>Actinomycetota</taxon>
        <taxon>Actinomycetes</taxon>
        <taxon>Micrococcales</taxon>
        <taxon>Microbacteriaceae</taxon>
        <taxon>Microterricola</taxon>
    </lineage>
</organism>
<dbReference type="EMBL" id="CP014145">
    <property type="protein sequence ID" value="AMB59942.1"/>
    <property type="molecule type" value="Genomic_DNA"/>
</dbReference>
<dbReference type="AlphaFoldDB" id="A0A109QXG8"/>
<sequence>MTFTRALSAEFLKLFSTRLWWILALTLFLYVGAMAGGLGALFGWVASGGDGSAAGVSPLPPGTNLHAVIYSMASSIGYVFPVLLGAFAVTGEFRHQTLTPTFLATPRRGIVLAAKVVAMLVVGALFGVIAWAATVGLGAAALGSFGLDTSLESADTWALIGRGVLAMALWAAVGVGLGALVPSQVAALIIVIAFTQFVEPVLRLAASFNDVTANVARFLPGAASDALVGASFYAIATPGGNAEALIWWQGGMVLLAIGVVTTVAGYFTSWRRDVT</sequence>
<feature type="transmembrane region" description="Helical" evidence="1">
    <location>
        <begin position="215"/>
        <end position="235"/>
    </location>
</feature>
<evidence type="ECO:0000256" key="1">
    <source>
        <dbReference type="SAM" id="Phobius"/>
    </source>
</evidence>
<evidence type="ECO:0000313" key="2">
    <source>
        <dbReference type="EMBL" id="AMB59942.1"/>
    </source>
</evidence>
<evidence type="ECO:0000313" key="3">
    <source>
        <dbReference type="Proteomes" id="UP000058305"/>
    </source>
</evidence>
<reference evidence="3" key="2">
    <citation type="submission" date="2016-01" db="EMBL/GenBank/DDBJ databases">
        <title>First complete genome sequence of a species in the genus Microterricola, an extremophilic cold active enzyme producing strain ERGS5:02 isolated from Sikkim Himalaya.</title>
        <authorList>
            <person name="Kumar R."/>
            <person name="Singh D."/>
            <person name="Swarnkar M.K."/>
        </authorList>
    </citation>
    <scope>NUCLEOTIDE SEQUENCE [LARGE SCALE GENOMIC DNA]</scope>
    <source>
        <strain evidence="3">ERGS5:02</strain>
    </source>
</reference>
<name>A0A109QXG8_9MICO</name>
<protein>
    <recommendedName>
        <fullName evidence="4">ABC transporter permease</fullName>
    </recommendedName>
</protein>
<dbReference type="Proteomes" id="UP000058305">
    <property type="component" value="Chromosome"/>
</dbReference>
<accession>A0A109QXG8</accession>
<dbReference type="KEGG" id="mvd:AWU67_14960"/>
<gene>
    <name evidence="2" type="ORF">AWU67_14960</name>
</gene>
<dbReference type="RefSeq" id="WP_067230834.1">
    <property type="nucleotide sequence ID" value="NZ_CP014145.1"/>
</dbReference>
<proteinExistence type="predicted"/>
<keyword evidence="1" id="KW-0472">Membrane</keyword>
<reference evidence="2 3" key="1">
    <citation type="journal article" date="2016" name="J. Biotechnol.">
        <title>First complete genome sequence of a species in the genus Microterricola, an extremophilic cold active enzyme producing bacterial strain ERGS5:02 isolated from Sikkim Himalaya.</title>
        <authorList>
            <person name="Himanshu"/>
            <person name="Swarnkar M.K."/>
            <person name="Singh D."/>
            <person name="Kumar R."/>
        </authorList>
    </citation>
    <scope>NUCLEOTIDE SEQUENCE [LARGE SCALE GENOMIC DNA]</scope>
    <source>
        <strain evidence="2 3">ERGS5:02</strain>
    </source>
</reference>
<keyword evidence="1" id="KW-0812">Transmembrane</keyword>
<keyword evidence="3" id="KW-1185">Reference proteome</keyword>
<dbReference type="OrthoDB" id="5244396at2"/>
<feature type="transmembrane region" description="Helical" evidence="1">
    <location>
        <begin position="67"/>
        <end position="89"/>
    </location>
</feature>
<feature type="transmembrane region" description="Helical" evidence="1">
    <location>
        <begin position="247"/>
        <end position="267"/>
    </location>
</feature>
<feature type="transmembrane region" description="Helical" evidence="1">
    <location>
        <begin position="20"/>
        <end position="47"/>
    </location>
</feature>
<keyword evidence="1" id="KW-1133">Transmembrane helix</keyword>
<evidence type="ECO:0008006" key="4">
    <source>
        <dbReference type="Google" id="ProtNLM"/>
    </source>
</evidence>